<dbReference type="PANTHER" id="PTHR36923:SF3">
    <property type="entry name" value="FERREDOXIN"/>
    <property type="match status" value="1"/>
</dbReference>
<keyword evidence="3 8" id="KW-0479">Metal-binding</keyword>
<dbReference type="Proteomes" id="UP000037773">
    <property type="component" value="Unassembled WGS sequence"/>
</dbReference>
<evidence type="ECO:0000313" key="12">
    <source>
        <dbReference type="Proteomes" id="UP000037773"/>
    </source>
</evidence>
<dbReference type="OrthoDB" id="9803319at2"/>
<dbReference type="GO" id="GO:0009055">
    <property type="term" value="F:electron transfer activity"/>
    <property type="evidence" value="ECO:0007669"/>
    <property type="project" value="UniProtKB-UniRule"/>
</dbReference>
<protein>
    <recommendedName>
        <fullName evidence="8">Ferredoxin</fullName>
    </recommendedName>
</protein>
<sequence>MRVTVDRERCVGAGQCALNAPEVFDQDEDGIVTLLVREPEEADADGARAAGDLCPSGSITVHED</sequence>
<feature type="region of interest" description="Disordered" evidence="9">
    <location>
        <begin position="41"/>
        <end position="64"/>
    </location>
</feature>
<gene>
    <name evidence="11" type="ORF">ADK41_14420</name>
</gene>
<evidence type="ECO:0000313" key="11">
    <source>
        <dbReference type="EMBL" id="KOT39086.1"/>
    </source>
</evidence>
<dbReference type="InterPro" id="IPR051269">
    <property type="entry name" value="Fe-S_cluster_ET"/>
</dbReference>
<reference evidence="11 12" key="1">
    <citation type="submission" date="2015-07" db="EMBL/GenBank/DDBJ databases">
        <authorList>
            <person name="Noorani M."/>
        </authorList>
    </citation>
    <scope>NUCLEOTIDE SEQUENCE [LARGE SCALE GENOMIC DNA]</scope>
    <source>
        <strain evidence="11 12">NRRL B-24567</strain>
    </source>
</reference>
<evidence type="ECO:0000259" key="10">
    <source>
        <dbReference type="PROSITE" id="PS51379"/>
    </source>
</evidence>
<dbReference type="GO" id="GO:0005506">
    <property type="term" value="F:iron ion binding"/>
    <property type="evidence" value="ECO:0007669"/>
    <property type="project" value="UniProtKB-UniRule"/>
</dbReference>
<keyword evidence="12" id="KW-1185">Reference proteome</keyword>
<evidence type="ECO:0000256" key="9">
    <source>
        <dbReference type="SAM" id="MobiDB-lite"/>
    </source>
</evidence>
<organism evidence="11 12">
    <name type="scientific">Streptomyces caelestis</name>
    <dbReference type="NCBI Taxonomy" id="36816"/>
    <lineage>
        <taxon>Bacteria</taxon>
        <taxon>Bacillati</taxon>
        <taxon>Actinomycetota</taxon>
        <taxon>Actinomycetes</taxon>
        <taxon>Kitasatosporales</taxon>
        <taxon>Streptomycetaceae</taxon>
        <taxon>Streptomyces</taxon>
    </lineage>
</organism>
<comment type="caution">
    <text evidence="11">The sequence shown here is derived from an EMBL/GenBank/DDBJ whole genome shotgun (WGS) entry which is preliminary data.</text>
</comment>
<dbReference type="PRINTS" id="PR00352">
    <property type="entry name" value="3FE4SFRDOXIN"/>
</dbReference>
<dbReference type="PANTHER" id="PTHR36923">
    <property type="entry name" value="FERREDOXIN"/>
    <property type="match status" value="1"/>
</dbReference>
<dbReference type="EMBL" id="LGCN01000154">
    <property type="protein sequence ID" value="KOT39086.1"/>
    <property type="molecule type" value="Genomic_DNA"/>
</dbReference>
<feature type="domain" description="4Fe-4S ferredoxin-type" evidence="10">
    <location>
        <begin position="1"/>
        <end position="29"/>
    </location>
</feature>
<dbReference type="PROSITE" id="PS51379">
    <property type="entry name" value="4FE4S_FER_2"/>
    <property type="match status" value="1"/>
</dbReference>
<dbReference type="GO" id="GO:0051538">
    <property type="term" value="F:3 iron, 4 sulfur cluster binding"/>
    <property type="evidence" value="ECO:0007669"/>
    <property type="project" value="UniProtKB-KW"/>
</dbReference>
<keyword evidence="6 8" id="KW-0411">Iron-sulfur</keyword>
<evidence type="ECO:0000256" key="2">
    <source>
        <dbReference type="ARBA" id="ARBA00022448"/>
    </source>
</evidence>
<proteinExistence type="predicted"/>
<comment type="cofactor">
    <cofactor evidence="1">
        <name>[3Fe-4S] cluster</name>
        <dbReference type="ChEBI" id="CHEBI:21137"/>
    </cofactor>
</comment>
<dbReference type="RefSeq" id="WP_030826435.1">
    <property type="nucleotide sequence ID" value="NZ_JBFBKA010000052.1"/>
</dbReference>
<evidence type="ECO:0000256" key="1">
    <source>
        <dbReference type="ARBA" id="ARBA00001927"/>
    </source>
</evidence>
<dbReference type="InterPro" id="IPR001080">
    <property type="entry name" value="3Fe4S_ferredoxin"/>
</dbReference>
<keyword evidence="7" id="KW-0003">3Fe-4S</keyword>
<evidence type="ECO:0000256" key="6">
    <source>
        <dbReference type="ARBA" id="ARBA00023014"/>
    </source>
</evidence>
<keyword evidence="5 8" id="KW-0408">Iron</keyword>
<dbReference type="Gene3D" id="3.30.70.20">
    <property type="match status" value="1"/>
</dbReference>
<dbReference type="InterPro" id="IPR017896">
    <property type="entry name" value="4Fe4S_Fe-S-bd"/>
</dbReference>
<keyword evidence="2 8" id="KW-0813">Transport</keyword>
<dbReference type="AlphaFoldDB" id="A0A0M8QJS8"/>
<evidence type="ECO:0000256" key="4">
    <source>
        <dbReference type="ARBA" id="ARBA00022982"/>
    </source>
</evidence>
<dbReference type="Pfam" id="PF13370">
    <property type="entry name" value="Fer4_13"/>
    <property type="match status" value="1"/>
</dbReference>
<name>A0A0M8QJS8_9ACTN</name>
<evidence type="ECO:0000256" key="5">
    <source>
        <dbReference type="ARBA" id="ARBA00023004"/>
    </source>
</evidence>
<accession>A0A0M8QJS8</accession>
<evidence type="ECO:0000256" key="8">
    <source>
        <dbReference type="RuleBase" id="RU368020"/>
    </source>
</evidence>
<dbReference type="PATRIC" id="fig|36816.3.peg.3113"/>
<evidence type="ECO:0000256" key="7">
    <source>
        <dbReference type="ARBA" id="ARBA00023291"/>
    </source>
</evidence>
<comment type="function">
    <text evidence="8">Ferredoxins are iron-sulfur proteins that transfer electrons in a wide variety of metabolic reactions.</text>
</comment>
<keyword evidence="4 8" id="KW-0249">Electron transport</keyword>
<dbReference type="SUPFAM" id="SSF54862">
    <property type="entry name" value="4Fe-4S ferredoxins"/>
    <property type="match status" value="1"/>
</dbReference>
<evidence type="ECO:0000256" key="3">
    <source>
        <dbReference type="ARBA" id="ARBA00022723"/>
    </source>
</evidence>